<proteinExistence type="predicted"/>
<dbReference type="Gramene" id="TraesLAC3A03G01470350.1">
    <property type="protein sequence ID" value="TraesLAC3A03G01470350.1.CDS1"/>
    <property type="gene ID" value="TraesLAC3A03G01470350"/>
</dbReference>
<dbReference type="Gramene" id="TraesROB_scaffold_048829_01G000400.1">
    <property type="protein sequence ID" value="TraesROB_scaffold_048829_01G000400.1"/>
    <property type="gene ID" value="TraesROB_scaffold_048829_01G000400"/>
</dbReference>
<dbReference type="Gramene" id="TraesNOR3A03G01548320.1">
    <property type="protein sequence ID" value="TraesNOR3A03G01548320.1.CDS1"/>
    <property type="gene ID" value="TraesNOR3A03G01548320"/>
</dbReference>
<dbReference type="Gramene" id="TraesCLE_scaffold_036733_01G000200.1">
    <property type="protein sequence ID" value="TraesCLE_scaffold_036733_01G000200.1"/>
    <property type="gene ID" value="TraesCLE_scaffold_036733_01G000200"/>
</dbReference>
<dbReference type="Gramene" id="TraesJAG3A03G01535290.1">
    <property type="protein sequence ID" value="TraesJAG3A03G01535290.1.CDS1"/>
    <property type="gene ID" value="TraesJAG3A03G01535290"/>
</dbReference>
<keyword evidence="3" id="KW-1185">Reference proteome</keyword>
<organism evidence="2">
    <name type="scientific">Triticum aestivum</name>
    <name type="common">Wheat</name>
    <dbReference type="NCBI Taxonomy" id="4565"/>
    <lineage>
        <taxon>Eukaryota</taxon>
        <taxon>Viridiplantae</taxon>
        <taxon>Streptophyta</taxon>
        <taxon>Embryophyta</taxon>
        <taxon>Tracheophyta</taxon>
        <taxon>Spermatophyta</taxon>
        <taxon>Magnoliopsida</taxon>
        <taxon>Liliopsida</taxon>
        <taxon>Poales</taxon>
        <taxon>Poaceae</taxon>
        <taxon>BOP clade</taxon>
        <taxon>Pooideae</taxon>
        <taxon>Triticodae</taxon>
        <taxon>Triticeae</taxon>
        <taxon>Triticinae</taxon>
        <taxon>Triticum</taxon>
    </lineage>
</organism>
<sequence>MACVLTRRTRSSTTPLTSAVLLQKAAATIDTLVRAAETTPVVLESIIGGGDQQLAVVEQVLHWSARIHRGELHRSAHSLQLSRGAASQLVRTPKSAAARLS</sequence>
<reference evidence="2" key="2">
    <citation type="submission" date="2018-10" db="UniProtKB">
        <authorList>
            <consortium name="EnsemblPlants"/>
        </authorList>
    </citation>
    <scope>IDENTIFICATION</scope>
</reference>
<dbReference type="AlphaFoldDB" id="A0A3B6ER86"/>
<dbReference type="Gramene" id="TraesSTA3A03G01518370.1">
    <property type="protein sequence ID" value="TraesSTA3A03G01518370.1.CDS1"/>
    <property type="gene ID" value="TraesSTA3A03G01518370"/>
</dbReference>
<accession>A0A3B6ER86</accession>
<name>A0A3B6ER86_WHEAT</name>
<dbReference type="Gramene" id="TraesCS3A02G528200.1">
    <property type="protein sequence ID" value="TraesCS3A02G528200.1.cds1"/>
    <property type="gene ID" value="TraesCS3A02G528200"/>
</dbReference>
<dbReference type="Gramene" id="TraesARI3A03G01548420.1">
    <property type="protein sequence ID" value="TraesARI3A03G01548420.1.CDS1"/>
    <property type="gene ID" value="TraesARI3A03G01548420"/>
</dbReference>
<dbReference type="Gramene" id="TraesRN3A0101279600.1">
    <property type="protein sequence ID" value="TraesRN3A0101279600.1"/>
    <property type="gene ID" value="TraesRN3A0101279600"/>
</dbReference>
<dbReference type="Proteomes" id="UP000019116">
    <property type="component" value="Chromosome 3A"/>
</dbReference>
<dbReference type="EnsemblPlants" id="TraesCS3A02G528200.1">
    <property type="protein sequence ID" value="TraesCS3A02G528200.1.cds1"/>
    <property type="gene ID" value="TraesCS3A02G528200"/>
</dbReference>
<evidence type="ECO:0000256" key="1">
    <source>
        <dbReference type="SAM" id="MobiDB-lite"/>
    </source>
</evidence>
<dbReference type="Gramene" id="TraesCAD_scaffold_041173_01G000200.1">
    <property type="protein sequence ID" value="TraesCAD_scaffold_041173_01G000200.1"/>
    <property type="gene ID" value="TraesCAD_scaffold_041173_01G000200"/>
</dbReference>
<protein>
    <submittedName>
        <fullName evidence="2">Uncharacterized protein</fullName>
    </submittedName>
</protein>
<evidence type="ECO:0000313" key="3">
    <source>
        <dbReference type="Proteomes" id="UP000019116"/>
    </source>
</evidence>
<dbReference type="Gramene" id="TraesLDM3A03G01527420.1">
    <property type="protein sequence ID" value="TraesLDM3A03G01527420.1.CDS1"/>
    <property type="gene ID" value="TraesLDM3A03G01527420"/>
</dbReference>
<evidence type="ECO:0000313" key="2">
    <source>
        <dbReference type="EnsemblPlants" id="TraesCS3A02G528200.1.cds1"/>
    </source>
</evidence>
<dbReference type="Gramene" id="TraesWEE_scaffold_042889_01G000400.1">
    <property type="protein sequence ID" value="TraesWEE_scaffold_042889_01G000400.1"/>
    <property type="gene ID" value="TraesWEE_scaffold_042889_01G000400"/>
</dbReference>
<dbReference type="Gramene" id="TraesMAC3A03G01525000.1">
    <property type="protein sequence ID" value="TraesMAC3A03G01525000.1.CDS1"/>
    <property type="gene ID" value="TraesMAC3A03G01525000"/>
</dbReference>
<dbReference type="Gramene" id="TraesCS3A03G1249500.1">
    <property type="protein sequence ID" value="TraesCS3A03G1249500.1.CDS1"/>
    <property type="gene ID" value="TraesCS3A03G1249500"/>
</dbReference>
<reference evidence="2" key="1">
    <citation type="submission" date="2018-08" db="EMBL/GenBank/DDBJ databases">
        <authorList>
            <person name="Rossello M."/>
        </authorList>
    </citation>
    <scope>NUCLEOTIDE SEQUENCE [LARGE SCALE GENOMIC DNA]</scope>
    <source>
        <strain evidence="2">cv. Chinese Spring</strain>
    </source>
</reference>
<dbReference type="Gramene" id="TraesJUL3A03G01539660.1">
    <property type="protein sequence ID" value="TraesJUL3A03G01539660.1.CDS1"/>
    <property type="gene ID" value="TraesJUL3A03G01539660"/>
</dbReference>
<feature type="region of interest" description="Disordered" evidence="1">
    <location>
        <begin position="79"/>
        <end position="101"/>
    </location>
</feature>
<dbReference type="Gramene" id="TraesSYM3A03G01550620.1">
    <property type="protein sequence ID" value="TraesSYM3A03G01550620.1.CDS1"/>
    <property type="gene ID" value="TraesSYM3A03G01550620"/>
</dbReference>